<keyword evidence="2" id="KW-0677">Repeat</keyword>
<name>A0A2N9J3W9_FAGSY</name>
<dbReference type="SMART" id="SM00255">
    <property type="entry name" value="TIR"/>
    <property type="match status" value="1"/>
</dbReference>
<evidence type="ECO:0000313" key="5">
    <source>
        <dbReference type="EMBL" id="SPD31031.1"/>
    </source>
</evidence>
<dbReference type="PANTHER" id="PTHR11017:SF559">
    <property type="entry name" value="DISEASE RESISTANCE PROTEIN CHL1"/>
    <property type="match status" value="1"/>
</dbReference>
<evidence type="ECO:0000256" key="2">
    <source>
        <dbReference type="ARBA" id="ARBA00022737"/>
    </source>
</evidence>
<feature type="domain" description="TIR" evidence="4">
    <location>
        <begin position="15"/>
        <end position="181"/>
    </location>
</feature>
<evidence type="ECO:0000259" key="4">
    <source>
        <dbReference type="PROSITE" id="PS50104"/>
    </source>
</evidence>
<dbReference type="GO" id="GO:0043531">
    <property type="term" value="F:ADP binding"/>
    <property type="evidence" value="ECO:0007669"/>
    <property type="project" value="InterPro"/>
</dbReference>
<dbReference type="Gene3D" id="3.40.50.300">
    <property type="entry name" value="P-loop containing nucleotide triphosphate hydrolases"/>
    <property type="match status" value="1"/>
</dbReference>
<dbReference type="GO" id="GO:0006952">
    <property type="term" value="P:defense response"/>
    <property type="evidence" value="ECO:0007669"/>
    <property type="project" value="InterPro"/>
</dbReference>
<dbReference type="InterPro" id="IPR027417">
    <property type="entry name" value="P-loop_NTPase"/>
</dbReference>
<dbReference type="SUPFAM" id="SSF52540">
    <property type="entry name" value="P-loop containing nucleoside triphosphate hydrolases"/>
    <property type="match status" value="1"/>
</dbReference>
<dbReference type="InterPro" id="IPR044974">
    <property type="entry name" value="Disease_R_plants"/>
</dbReference>
<organism evidence="5">
    <name type="scientific">Fagus sylvatica</name>
    <name type="common">Beechnut</name>
    <dbReference type="NCBI Taxonomy" id="28930"/>
    <lineage>
        <taxon>Eukaryota</taxon>
        <taxon>Viridiplantae</taxon>
        <taxon>Streptophyta</taxon>
        <taxon>Embryophyta</taxon>
        <taxon>Tracheophyta</taxon>
        <taxon>Spermatophyta</taxon>
        <taxon>Magnoliopsida</taxon>
        <taxon>eudicotyledons</taxon>
        <taxon>Gunneridae</taxon>
        <taxon>Pentapetalae</taxon>
        <taxon>rosids</taxon>
        <taxon>fabids</taxon>
        <taxon>Fagales</taxon>
        <taxon>Fagaceae</taxon>
        <taxon>Fagus</taxon>
    </lineage>
</organism>
<dbReference type="Pfam" id="PF23282">
    <property type="entry name" value="WHD_ROQ1"/>
    <property type="match status" value="1"/>
</dbReference>
<dbReference type="InterPro" id="IPR002182">
    <property type="entry name" value="NB-ARC"/>
</dbReference>
<dbReference type="SUPFAM" id="SSF52200">
    <property type="entry name" value="Toll/Interleukin receptor TIR domain"/>
    <property type="match status" value="1"/>
</dbReference>
<evidence type="ECO:0000256" key="3">
    <source>
        <dbReference type="ARBA" id="ARBA00023027"/>
    </source>
</evidence>
<proteinExistence type="predicted"/>
<protein>
    <recommendedName>
        <fullName evidence="4">TIR domain-containing protein</fullName>
    </recommendedName>
</protein>
<dbReference type="AlphaFoldDB" id="A0A2N9J3W9"/>
<keyword evidence="1" id="KW-0433">Leucine-rich repeat</keyword>
<dbReference type="PANTHER" id="PTHR11017">
    <property type="entry name" value="LEUCINE-RICH REPEAT-CONTAINING PROTEIN"/>
    <property type="match status" value="1"/>
</dbReference>
<dbReference type="EMBL" id="OIVN01006343">
    <property type="protein sequence ID" value="SPD31031.1"/>
    <property type="molecule type" value="Genomic_DNA"/>
</dbReference>
<dbReference type="PRINTS" id="PR00364">
    <property type="entry name" value="DISEASERSIST"/>
</dbReference>
<gene>
    <name evidence="5" type="ORF">FSB_LOCUS58913</name>
</gene>
<dbReference type="Gene3D" id="3.40.50.10140">
    <property type="entry name" value="Toll/interleukin-1 receptor homology (TIR) domain"/>
    <property type="match status" value="1"/>
</dbReference>
<dbReference type="GO" id="GO:0007165">
    <property type="term" value="P:signal transduction"/>
    <property type="evidence" value="ECO:0007669"/>
    <property type="project" value="InterPro"/>
</dbReference>
<reference evidence="5" key="1">
    <citation type="submission" date="2018-02" db="EMBL/GenBank/DDBJ databases">
        <authorList>
            <person name="Cohen D.B."/>
            <person name="Kent A.D."/>
        </authorList>
    </citation>
    <scope>NUCLEOTIDE SEQUENCE</scope>
</reference>
<dbReference type="Pfam" id="PF01582">
    <property type="entry name" value="TIR"/>
    <property type="match status" value="1"/>
</dbReference>
<keyword evidence="3" id="KW-0520">NAD</keyword>
<dbReference type="Pfam" id="PF00931">
    <property type="entry name" value="NB-ARC"/>
    <property type="match status" value="1"/>
</dbReference>
<dbReference type="FunFam" id="3.40.50.10140:FF:000007">
    <property type="entry name" value="Disease resistance protein (TIR-NBS-LRR class)"/>
    <property type="match status" value="1"/>
</dbReference>
<sequence length="577" mass="66202">MLRTQEASSSSTARWKYDVFVSFRREDARNGFTDRLYYALKFKGIVTFRDEEKLERGKSISPEILKAIEESRFAIVILSRNYASSTRCLDELVKIIEGKKEMERTIFPIFYDVNPSDVRKQTGTFAQAFAEYEDHFKDNTKKVQTWRSALREVSNLKGWHLQDGDEARIIEYIVRELSQKLSYAVSEVPKGLVGIISAAEKLESCLAIGSNDVRIIGVCGMGGMGKTTLARVVFQMVSKEFEGCCFLPNVMEVSRKDGLVPLQQQLILQLLNERMSIQDVQDGVFMIKNRLCHKRILLVLDDVDQLDHLEKLVGKHNWFGLGSRVIITTRDKHLLRSVKADEIYEVEGLNFDEALHLLSLKAFKKDHPPKDYLELSKDVVHYSNGLPLVIEILVQMLDYLGLYPDVGLRVLLDKSLIQMNDTRVWMLDILQGIGRNIVYEECPKEPGKRSRLWLFNDIKHVLTKNTGTEAIQVIVLKLPEPKEATEAIQAIGPDVFGGNEAYWNFEACPEAFSKMCNLRYLIINDVHIPNGLNYLSNELRYLEWRGYSSKCLPSSFQPKELVELKLRFSKIDLSLER</sequence>
<dbReference type="InterPro" id="IPR058192">
    <property type="entry name" value="WHD_ROQ1-like"/>
</dbReference>
<accession>A0A2N9J3W9</accession>
<evidence type="ECO:0000256" key="1">
    <source>
        <dbReference type="ARBA" id="ARBA00022614"/>
    </source>
</evidence>
<dbReference type="PROSITE" id="PS50104">
    <property type="entry name" value="TIR"/>
    <property type="match status" value="1"/>
</dbReference>
<dbReference type="InterPro" id="IPR035897">
    <property type="entry name" value="Toll_tir_struct_dom_sf"/>
</dbReference>
<dbReference type="InterPro" id="IPR000157">
    <property type="entry name" value="TIR_dom"/>
</dbReference>